<reference evidence="3 4" key="1">
    <citation type="submission" date="2019-06" db="EMBL/GenBank/DDBJ databases">
        <title>Genome sequence of Litorilinea aerophila BAA-2444.</title>
        <authorList>
            <person name="Maclea K.S."/>
            <person name="Maurais E.G."/>
            <person name="Iannazzi L.C."/>
        </authorList>
    </citation>
    <scope>NUCLEOTIDE SEQUENCE [LARGE SCALE GENOMIC DNA]</scope>
    <source>
        <strain evidence="3 4">ATCC BAA-2444</strain>
    </source>
</reference>
<dbReference type="Pfam" id="PF13302">
    <property type="entry name" value="Acetyltransf_3"/>
    <property type="match status" value="1"/>
</dbReference>
<dbReference type="PANTHER" id="PTHR39173:SF1">
    <property type="entry name" value="ACETYLTRANSFERASE"/>
    <property type="match status" value="1"/>
</dbReference>
<dbReference type="InParanoid" id="A0A540VBY4"/>
<keyword evidence="3" id="KW-0808">Transferase</keyword>
<dbReference type="Gene3D" id="3.40.630.30">
    <property type="match status" value="1"/>
</dbReference>
<dbReference type="Proteomes" id="UP000317371">
    <property type="component" value="Unassembled WGS sequence"/>
</dbReference>
<gene>
    <name evidence="3" type="ORF">FKZ61_17150</name>
</gene>
<keyword evidence="4" id="KW-1185">Reference proteome</keyword>
<evidence type="ECO:0000259" key="2">
    <source>
        <dbReference type="Pfam" id="PF13302"/>
    </source>
</evidence>
<dbReference type="SUPFAM" id="SSF55729">
    <property type="entry name" value="Acyl-CoA N-acyltransferases (Nat)"/>
    <property type="match status" value="1"/>
</dbReference>
<organism evidence="3 4">
    <name type="scientific">Litorilinea aerophila</name>
    <dbReference type="NCBI Taxonomy" id="1204385"/>
    <lineage>
        <taxon>Bacteria</taxon>
        <taxon>Bacillati</taxon>
        <taxon>Chloroflexota</taxon>
        <taxon>Caldilineae</taxon>
        <taxon>Caldilineales</taxon>
        <taxon>Caldilineaceae</taxon>
        <taxon>Litorilinea</taxon>
    </lineage>
</organism>
<sequence length="179" mass="20657">MSGEKDSSQVQTNQVQTNQLKTNQEAKVASFQFYEPGPLQDGDLKLLLANRYPGSASLGHVPAYRFEMRQAGSYQLMGYIELRIGDTHYLRMYGGHIGYQVYPPYRGHRYAARACRLLLPLARRHGLQELWITCNPDNWASRRTCELVGAELVEIVDLPPDIDMYMQGERQKCRYRLRL</sequence>
<protein>
    <submittedName>
        <fullName evidence="3">GNAT family N-acetyltransferase</fullName>
    </submittedName>
</protein>
<feature type="compositionally biased region" description="Low complexity" evidence="1">
    <location>
        <begin position="8"/>
        <end position="19"/>
    </location>
</feature>
<dbReference type="EMBL" id="VIGC01000025">
    <property type="protein sequence ID" value="TQE94278.1"/>
    <property type="molecule type" value="Genomic_DNA"/>
</dbReference>
<accession>A0A540VBY4</accession>
<proteinExistence type="predicted"/>
<dbReference type="GO" id="GO:0016747">
    <property type="term" value="F:acyltransferase activity, transferring groups other than amino-acyl groups"/>
    <property type="evidence" value="ECO:0007669"/>
    <property type="project" value="InterPro"/>
</dbReference>
<evidence type="ECO:0000313" key="3">
    <source>
        <dbReference type="EMBL" id="TQE94278.1"/>
    </source>
</evidence>
<dbReference type="AlphaFoldDB" id="A0A540VBY4"/>
<dbReference type="OrthoDB" id="9797989at2"/>
<name>A0A540VBY4_9CHLR</name>
<dbReference type="InterPro" id="IPR000182">
    <property type="entry name" value="GNAT_dom"/>
</dbReference>
<feature type="domain" description="N-acetyltransferase" evidence="2">
    <location>
        <begin position="24"/>
        <end position="150"/>
    </location>
</feature>
<evidence type="ECO:0000256" key="1">
    <source>
        <dbReference type="SAM" id="MobiDB-lite"/>
    </source>
</evidence>
<evidence type="ECO:0000313" key="4">
    <source>
        <dbReference type="Proteomes" id="UP000317371"/>
    </source>
</evidence>
<dbReference type="PANTHER" id="PTHR39173">
    <property type="entry name" value="ACETYLTRANSFERASE"/>
    <property type="match status" value="1"/>
</dbReference>
<comment type="caution">
    <text evidence="3">The sequence shown here is derived from an EMBL/GenBank/DDBJ whole genome shotgun (WGS) entry which is preliminary data.</text>
</comment>
<dbReference type="InterPro" id="IPR016181">
    <property type="entry name" value="Acyl_CoA_acyltransferase"/>
</dbReference>
<feature type="region of interest" description="Disordered" evidence="1">
    <location>
        <begin position="1"/>
        <end position="21"/>
    </location>
</feature>